<protein>
    <submittedName>
        <fullName evidence="3">Probable maltose O-acetyltransferase</fullName>
        <ecNumber evidence="3">2.3.1.79</ecNumber>
    </submittedName>
</protein>
<dbReference type="GO" id="GO:0008925">
    <property type="term" value="F:maltose O-acetyltransferase activity"/>
    <property type="evidence" value="ECO:0007669"/>
    <property type="project" value="UniProtKB-EC"/>
</dbReference>
<dbReference type="InParanoid" id="Q7UVP8"/>
<dbReference type="EC" id="2.3.1.79" evidence="3"/>
<proteinExistence type="inferred from homology"/>
<dbReference type="STRING" id="243090.RB2502"/>
<name>Q7UVP8_RHOBA</name>
<comment type="similarity">
    <text evidence="1">Belongs to the transferase hexapeptide repeat family.</text>
</comment>
<dbReference type="InterPro" id="IPR001451">
    <property type="entry name" value="Hexapep"/>
</dbReference>
<accession>Q7UVP8</accession>
<evidence type="ECO:0000313" key="3">
    <source>
        <dbReference type="EMBL" id="CAD72674.1"/>
    </source>
</evidence>
<dbReference type="AlphaFoldDB" id="Q7UVP8"/>
<sequence length="212" mass="23233">MRKANGFTRTLRMKMLDRVLAKVSHILEDSRLRARQRHMMSLLSRPCNAIIGDDCVIMKLDSKGVITIGEDTRIEGQLLTLWNGGHIEIGSNCFVGPNTRLWSQSSIKVGNHVLISHTVDIHDTNSHPLDSVERRKDAEGILITDKYLLPTQTQSAPIVIEDDAWICMKSSIMKGVTVGKGAVVAANSVVTKNVDPYTIVAGTPATMIGTTT</sequence>
<dbReference type="OrthoDB" id="9801697at2"/>
<dbReference type="InterPro" id="IPR011004">
    <property type="entry name" value="Trimer_LpxA-like_sf"/>
</dbReference>
<dbReference type="GO" id="GO:0008374">
    <property type="term" value="F:O-acyltransferase activity"/>
    <property type="evidence" value="ECO:0000318"/>
    <property type="project" value="GO_Central"/>
</dbReference>
<dbReference type="EMBL" id="BX294137">
    <property type="protein sequence ID" value="CAD72674.1"/>
    <property type="molecule type" value="Genomic_DNA"/>
</dbReference>
<keyword evidence="3" id="KW-0012">Acyltransferase</keyword>
<dbReference type="Pfam" id="PF00132">
    <property type="entry name" value="Hexapep"/>
    <property type="match status" value="1"/>
</dbReference>
<dbReference type="SUPFAM" id="SSF51161">
    <property type="entry name" value="Trimeric LpxA-like enzymes"/>
    <property type="match status" value="1"/>
</dbReference>
<dbReference type="PANTHER" id="PTHR23416:SF23">
    <property type="entry name" value="ACETYLTRANSFERASE C18B11.09C-RELATED"/>
    <property type="match status" value="1"/>
</dbReference>
<organism evidence="3 4">
    <name type="scientific">Rhodopirellula baltica (strain DSM 10527 / NCIMB 13988 / SH1)</name>
    <dbReference type="NCBI Taxonomy" id="243090"/>
    <lineage>
        <taxon>Bacteria</taxon>
        <taxon>Pseudomonadati</taxon>
        <taxon>Planctomycetota</taxon>
        <taxon>Planctomycetia</taxon>
        <taxon>Pirellulales</taxon>
        <taxon>Pirellulaceae</taxon>
        <taxon>Rhodopirellula</taxon>
    </lineage>
</organism>
<dbReference type="FunFam" id="2.160.10.10:FF:000101">
    <property type="entry name" value="Probable maltose O-acetyltransferase"/>
    <property type="match status" value="1"/>
</dbReference>
<dbReference type="KEGG" id="rba:RB2502"/>
<dbReference type="eggNOG" id="COG0110">
    <property type="taxonomic scope" value="Bacteria"/>
</dbReference>
<keyword evidence="4" id="KW-1185">Reference proteome</keyword>
<evidence type="ECO:0000256" key="1">
    <source>
        <dbReference type="ARBA" id="ARBA00007274"/>
    </source>
</evidence>
<gene>
    <name evidence="3" type="ordered locus">RB2502</name>
</gene>
<dbReference type="RefSeq" id="WP_011118890.1">
    <property type="nucleotide sequence ID" value="NC_005027.1"/>
</dbReference>
<dbReference type="EnsemblBacteria" id="CAD72674">
    <property type="protein sequence ID" value="CAD72674"/>
    <property type="gene ID" value="RB2502"/>
</dbReference>
<evidence type="ECO:0000256" key="2">
    <source>
        <dbReference type="ARBA" id="ARBA00022679"/>
    </source>
</evidence>
<keyword evidence="2 3" id="KW-0808">Transferase</keyword>
<dbReference type="PANTHER" id="PTHR23416">
    <property type="entry name" value="SIALIC ACID SYNTHASE-RELATED"/>
    <property type="match status" value="1"/>
</dbReference>
<dbReference type="Gene3D" id="2.160.10.10">
    <property type="entry name" value="Hexapeptide repeat proteins"/>
    <property type="match status" value="1"/>
</dbReference>
<dbReference type="HOGENOM" id="CLU_051638_7_5_0"/>
<dbReference type="InterPro" id="IPR051159">
    <property type="entry name" value="Hexapeptide_acetyltransf"/>
</dbReference>
<reference evidence="3 4" key="1">
    <citation type="journal article" date="2003" name="Proc. Natl. Acad. Sci. U.S.A.">
        <title>Complete genome sequence of the marine planctomycete Pirellula sp. strain 1.</title>
        <authorList>
            <person name="Gloeckner F.O."/>
            <person name="Kube M."/>
            <person name="Bauer M."/>
            <person name="Teeling H."/>
            <person name="Lombardot T."/>
            <person name="Ludwig W."/>
            <person name="Gade D."/>
            <person name="Beck A."/>
            <person name="Borzym K."/>
            <person name="Heitmann K."/>
            <person name="Rabus R."/>
            <person name="Schlesner H."/>
            <person name="Amann R."/>
            <person name="Reinhardt R."/>
        </authorList>
    </citation>
    <scope>NUCLEOTIDE SEQUENCE [LARGE SCALE GENOMIC DNA]</scope>
    <source>
        <strain evidence="4">DSM 10527 / NCIMB 13988 / SH1</strain>
    </source>
</reference>
<dbReference type="Proteomes" id="UP000001025">
    <property type="component" value="Chromosome"/>
</dbReference>
<evidence type="ECO:0000313" key="4">
    <source>
        <dbReference type="Proteomes" id="UP000001025"/>
    </source>
</evidence>
<dbReference type="CDD" id="cd04647">
    <property type="entry name" value="LbH_MAT_like"/>
    <property type="match status" value="1"/>
</dbReference>